<dbReference type="EMBL" id="JAUSWA010000001">
    <property type="protein sequence ID" value="MDQ0491856.1"/>
    <property type="molecule type" value="Genomic_DNA"/>
</dbReference>
<protein>
    <submittedName>
        <fullName evidence="2">Transcriptional regulator with XRE-family HTH domain</fullName>
    </submittedName>
</protein>
<dbReference type="InterPro" id="IPR001387">
    <property type="entry name" value="Cro/C1-type_HTH"/>
</dbReference>
<dbReference type="Proteomes" id="UP001242811">
    <property type="component" value="Unassembled WGS sequence"/>
</dbReference>
<keyword evidence="3" id="KW-1185">Reference proteome</keyword>
<sequence length="74" mass="8753">MSEIYIRVQELLDERGWTQKYLAERTNLRTAAISEICNNMRRSINRDHLEKIADAFGLTDANQLIELRTEQEEK</sequence>
<dbReference type="InterPro" id="IPR010982">
    <property type="entry name" value="Lambda_DNA-bd_dom_sf"/>
</dbReference>
<dbReference type="RefSeq" id="WP_152381908.1">
    <property type="nucleotide sequence ID" value="NZ_CP045298.1"/>
</dbReference>
<name>A0ABU0KR02_9BACL</name>
<comment type="caution">
    <text evidence="2">The sequence shown here is derived from an EMBL/GenBank/DDBJ whole genome shotgun (WGS) entry which is preliminary data.</text>
</comment>
<dbReference type="CDD" id="cd00093">
    <property type="entry name" value="HTH_XRE"/>
    <property type="match status" value="1"/>
</dbReference>
<dbReference type="PROSITE" id="PS50943">
    <property type="entry name" value="HTH_CROC1"/>
    <property type="match status" value="1"/>
</dbReference>
<accession>A0ABU0KR02</accession>
<reference evidence="2 3" key="1">
    <citation type="submission" date="2023-07" db="EMBL/GenBank/DDBJ databases">
        <title>Genomic Encyclopedia of Type Strains, Phase IV (KMG-IV): sequencing the most valuable type-strain genomes for metagenomic binning, comparative biology and taxonomic classification.</title>
        <authorList>
            <person name="Goeker M."/>
        </authorList>
    </citation>
    <scope>NUCLEOTIDE SEQUENCE [LARGE SCALE GENOMIC DNA]</scope>
    <source>
        <strain evidence="2 3">DSM 14914</strain>
    </source>
</reference>
<evidence type="ECO:0000313" key="3">
    <source>
        <dbReference type="Proteomes" id="UP001242811"/>
    </source>
</evidence>
<dbReference type="SMART" id="SM00530">
    <property type="entry name" value="HTH_XRE"/>
    <property type="match status" value="1"/>
</dbReference>
<dbReference type="SUPFAM" id="SSF47413">
    <property type="entry name" value="lambda repressor-like DNA-binding domains"/>
    <property type="match status" value="1"/>
</dbReference>
<evidence type="ECO:0000313" key="2">
    <source>
        <dbReference type="EMBL" id="MDQ0491856.1"/>
    </source>
</evidence>
<proteinExistence type="predicted"/>
<dbReference type="Pfam" id="PF01381">
    <property type="entry name" value="HTH_3"/>
    <property type="match status" value="1"/>
</dbReference>
<feature type="domain" description="HTH cro/C1-type" evidence="1">
    <location>
        <begin position="8"/>
        <end position="64"/>
    </location>
</feature>
<organism evidence="2 3">
    <name type="scientific">Paenibacillus brasilensis</name>
    <dbReference type="NCBI Taxonomy" id="128574"/>
    <lineage>
        <taxon>Bacteria</taxon>
        <taxon>Bacillati</taxon>
        <taxon>Bacillota</taxon>
        <taxon>Bacilli</taxon>
        <taxon>Bacillales</taxon>
        <taxon>Paenibacillaceae</taxon>
        <taxon>Paenibacillus</taxon>
    </lineage>
</organism>
<evidence type="ECO:0000259" key="1">
    <source>
        <dbReference type="PROSITE" id="PS50943"/>
    </source>
</evidence>
<gene>
    <name evidence="2" type="ORF">QOZ95_000003</name>
</gene>
<dbReference type="Gene3D" id="1.10.260.40">
    <property type="entry name" value="lambda repressor-like DNA-binding domains"/>
    <property type="match status" value="1"/>
</dbReference>